<evidence type="ECO:0000256" key="1">
    <source>
        <dbReference type="SAM" id="Phobius"/>
    </source>
</evidence>
<keyword evidence="1" id="KW-1133">Transmembrane helix</keyword>
<evidence type="ECO:0000313" key="3">
    <source>
        <dbReference type="Proteomes" id="UP000664209"/>
    </source>
</evidence>
<gene>
    <name evidence="2" type="ORF">J4G33_09645</name>
</gene>
<keyword evidence="1" id="KW-0812">Transmembrane</keyword>
<comment type="caution">
    <text evidence="2">The sequence shown here is derived from an EMBL/GenBank/DDBJ whole genome shotgun (WGS) entry which is preliminary data.</text>
</comment>
<evidence type="ECO:0000313" key="2">
    <source>
        <dbReference type="EMBL" id="MBO1752065.1"/>
    </source>
</evidence>
<dbReference type="InterPro" id="IPR021354">
    <property type="entry name" value="DUF2975"/>
</dbReference>
<keyword evidence="1" id="KW-0472">Membrane</keyword>
<name>A0A939RV59_9CELL</name>
<dbReference type="Proteomes" id="UP000664209">
    <property type="component" value="Unassembled WGS sequence"/>
</dbReference>
<keyword evidence="3" id="KW-1185">Reference proteome</keyword>
<organism evidence="2 3">
    <name type="scientific">Actinotalea soli</name>
    <dbReference type="NCBI Taxonomy" id="2819234"/>
    <lineage>
        <taxon>Bacteria</taxon>
        <taxon>Bacillati</taxon>
        <taxon>Actinomycetota</taxon>
        <taxon>Actinomycetes</taxon>
        <taxon>Micrococcales</taxon>
        <taxon>Cellulomonadaceae</taxon>
        <taxon>Actinotalea</taxon>
    </lineage>
</organism>
<proteinExistence type="predicted"/>
<reference evidence="2" key="1">
    <citation type="submission" date="2021-03" db="EMBL/GenBank/DDBJ databases">
        <title>Actinotalea soli sp. nov., isolated from soil.</title>
        <authorList>
            <person name="Ping W."/>
            <person name="Zhang J."/>
        </authorList>
    </citation>
    <scope>NUCLEOTIDE SEQUENCE</scope>
    <source>
        <strain evidence="2">BY-33</strain>
    </source>
</reference>
<feature type="transmembrane region" description="Helical" evidence="1">
    <location>
        <begin position="115"/>
        <end position="137"/>
    </location>
</feature>
<dbReference type="EMBL" id="JAGEMK010000004">
    <property type="protein sequence ID" value="MBO1752065.1"/>
    <property type="molecule type" value="Genomic_DNA"/>
</dbReference>
<feature type="transmembrane region" description="Helical" evidence="1">
    <location>
        <begin position="46"/>
        <end position="67"/>
    </location>
</feature>
<protein>
    <submittedName>
        <fullName evidence="2">DUF2975 domain-containing protein</fullName>
    </submittedName>
</protein>
<sequence>METKILRLLLFVLAGGVVAAAGVLYLLSLESAATLPEYAHLRLPTYLGAVAGFLPVLVGIGLLLRFLRLVDAGEAFSTPTVRVFRQVKLLIAGVAVYYLVGLVAFNLAFGQGHPGVFLAWLGLEIAILLLLGGFALLERLFRAAHALRQDVELTV</sequence>
<feature type="transmembrane region" description="Helical" evidence="1">
    <location>
        <begin position="7"/>
        <end position="26"/>
    </location>
</feature>
<accession>A0A939RV59</accession>
<dbReference type="RefSeq" id="WP_208055751.1">
    <property type="nucleotide sequence ID" value="NZ_JAGEMK010000004.1"/>
</dbReference>
<dbReference type="Pfam" id="PF11188">
    <property type="entry name" value="DUF2975"/>
    <property type="match status" value="1"/>
</dbReference>
<dbReference type="AlphaFoldDB" id="A0A939RV59"/>
<feature type="transmembrane region" description="Helical" evidence="1">
    <location>
        <begin position="87"/>
        <end position="109"/>
    </location>
</feature>